<dbReference type="PROSITE" id="PS50931">
    <property type="entry name" value="HTH_LYSR"/>
    <property type="match status" value="1"/>
</dbReference>
<dbReference type="EMBL" id="JRUQ01000003">
    <property type="protein sequence ID" value="KGT96073.1"/>
    <property type="molecule type" value="Genomic_DNA"/>
</dbReference>
<comment type="similarity">
    <text evidence="1">Belongs to the LysR transcriptional regulatory family.</text>
</comment>
<dbReference type="InterPro" id="IPR050176">
    <property type="entry name" value="LTTR"/>
</dbReference>
<dbReference type="Gene3D" id="3.40.190.10">
    <property type="entry name" value="Periplasmic binding protein-like II"/>
    <property type="match status" value="2"/>
</dbReference>
<evidence type="ECO:0000313" key="6">
    <source>
        <dbReference type="EMBL" id="KGT96073.1"/>
    </source>
</evidence>
<dbReference type="AlphaFoldDB" id="A0A0A4ADY4"/>
<dbReference type="PRINTS" id="PR00039">
    <property type="entry name" value="HTHLYSR"/>
</dbReference>
<evidence type="ECO:0000256" key="3">
    <source>
        <dbReference type="ARBA" id="ARBA00023125"/>
    </source>
</evidence>
<dbReference type="Gene3D" id="1.10.10.10">
    <property type="entry name" value="Winged helix-like DNA-binding domain superfamily/Winged helix DNA-binding domain"/>
    <property type="match status" value="1"/>
</dbReference>
<dbReference type="PANTHER" id="PTHR30579">
    <property type="entry name" value="TRANSCRIPTIONAL REGULATOR"/>
    <property type="match status" value="1"/>
</dbReference>
<keyword evidence="3" id="KW-0238">DNA-binding</keyword>
<name>A0A0A4ADY4_9GAMM</name>
<evidence type="ECO:0000256" key="1">
    <source>
        <dbReference type="ARBA" id="ARBA00009437"/>
    </source>
</evidence>
<dbReference type="PANTHER" id="PTHR30579:SF7">
    <property type="entry name" value="HTH-TYPE TRANSCRIPTIONAL REGULATOR LRHA-RELATED"/>
    <property type="match status" value="1"/>
</dbReference>
<dbReference type="SUPFAM" id="SSF46785">
    <property type="entry name" value="Winged helix' DNA-binding domain"/>
    <property type="match status" value="1"/>
</dbReference>
<dbReference type="STRING" id="371042.NG99_00130"/>
<dbReference type="InterPro" id="IPR036388">
    <property type="entry name" value="WH-like_DNA-bd_sf"/>
</dbReference>
<sequence>MSVAENLDIELLRTFIAVADLHTFSKAGIRLGRTQGAVSQQMQRLETLVGTALFEKEGRTKRLTQHGQHLLSYARDLLLLNDDALRSLKDSRFSGVLRIGSPHDVADTLLPTLLSQIARWAPSLNIELDVGRSPFLMEALHRGEVDMTISTRFDPQLEGVLLRTSPTVWICSAQYQHRPHSPLPLILADYPSIFRRVAIEALDAAQVRWTPAYTTSNLLGIKAAVKARLGVTARSIELLDSEMRVLGESDGLPRLPDTQFFLWIRPGTNQTLVKQAFELLASGFRAQQHPQ</sequence>
<keyword evidence="2" id="KW-0805">Transcription regulation</keyword>
<dbReference type="InterPro" id="IPR000847">
    <property type="entry name" value="LysR_HTH_N"/>
</dbReference>
<dbReference type="GO" id="GO:0003700">
    <property type="term" value="F:DNA-binding transcription factor activity"/>
    <property type="evidence" value="ECO:0007669"/>
    <property type="project" value="InterPro"/>
</dbReference>
<evidence type="ECO:0000256" key="4">
    <source>
        <dbReference type="ARBA" id="ARBA00023163"/>
    </source>
</evidence>
<dbReference type="OrthoDB" id="5723059at2"/>
<reference evidence="6 7" key="1">
    <citation type="submission" date="2014-10" db="EMBL/GenBank/DDBJ databases">
        <title>Genome sequence of Erwinia typographi M043b.</title>
        <authorList>
            <person name="Chan K.-G."/>
            <person name="Tan W.-S."/>
        </authorList>
    </citation>
    <scope>NUCLEOTIDE SEQUENCE [LARGE SCALE GENOMIC DNA]</scope>
    <source>
        <strain evidence="6 7">M043b</strain>
    </source>
</reference>
<dbReference type="SUPFAM" id="SSF53850">
    <property type="entry name" value="Periplasmic binding protein-like II"/>
    <property type="match status" value="1"/>
</dbReference>
<proteinExistence type="inferred from homology"/>
<gene>
    <name evidence="6" type="ORF">NG99_00130</name>
</gene>
<dbReference type="Pfam" id="PF03466">
    <property type="entry name" value="LysR_substrate"/>
    <property type="match status" value="1"/>
</dbReference>
<dbReference type="Pfam" id="PF00126">
    <property type="entry name" value="HTH_1"/>
    <property type="match status" value="1"/>
</dbReference>
<comment type="caution">
    <text evidence="6">The sequence shown here is derived from an EMBL/GenBank/DDBJ whole genome shotgun (WGS) entry which is preliminary data.</text>
</comment>
<dbReference type="eggNOG" id="COG0583">
    <property type="taxonomic scope" value="Bacteria"/>
</dbReference>
<dbReference type="RefSeq" id="WP_034887138.1">
    <property type="nucleotide sequence ID" value="NZ_JRUQ01000003.1"/>
</dbReference>
<dbReference type="InterPro" id="IPR005119">
    <property type="entry name" value="LysR_subst-bd"/>
</dbReference>
<organism evidence="6 7">
    <name type="scientific">Erwinia typographi</name>
    <dbReference type="NCBI Taxonomy" id="371042"/>
    <lineage>
        <taxon>Bacteria</taxon>
        <taxon>Pseudomonadati</taxon>
        <taxon>Pseudomonadota</taxon>
        <taxon>Gammaproteobacteria</taxon>
        <taxon>Enterobacterales</taxon>
        <taxon>Erwiniaceae</taxon>
        <taxon>Erwinia</taxon>
    </lineage>
</organism>
<protein>
    <submittedName>
        <fullName evidence="6">LysR family transcriptional regulator</fullName>
    </submittedName>
</protein>
<evidence type="ECO:0000256" key="2">
    <source>
        <dbReference type="ARBA" id="ARBA00023015"/>
    </source>
</evidence>
<evidence type="ECO:0000313" key="7">
    <source>
        <dbReference type="Proteomes" id="UP000030351"/>
    </source>
</evidence>
<dbReference type="InterPro" id="IPR036390">
    <property type="entry name" value="WH_DNA-bd_sf"/>
</dbReference>
<feature type="domain" description="HTH lysR-type" evidence="5">
    <location>
        <begin position="7"/>
        <end position="64"/>
    </location>
</feature>
<accession>A0A0A4ADY4</accession>
<dbReference type="Proteomes" id="UP000030351">
    <property type="component" value="Unassembled WGS sequence"/>
</dbReference>
<keyword evidence="4" id="KW-0804">Transcription</keyword>
<keyword evidence="7" id="KW-1185">Reference proteome</keyword>
<evidence type="ECO:0000259" key="5">
    <source>
        <dbReference type="PROSITE" id="PS50931"/>
    </source>
</evidence>
<dbReference type="GO" id="GO:0003677">
    <property type="term" value="F:DNA binding"/>
    <property type="evidence" value="ECO:0007669"/>
    <property type="project" value="UniProtKB-KW"/>
</dbReference>